<keyword evidence="2" id="KW-0560">Oxidoreductase</keyword>
<reference evidence="3 4" key="1">
    <citation type="submission" date="2016-10" db="EMBL/GenBank/DDBJ databases">
        <authorList>
            <person name="de Groot N.N."/>
        </authorList>
    </citation>
    <scope>NUCLEOTIDE SEQUENCE [LARGE SCALE GENOMIC DNA]</scope>
    <source>
        <strain evidence="3 4">CCM7597</strain>
    </source>
</reference>
<evidence type="ECO:0008006" key="5">
    <source>
        <dbReference type="Google" id="ProtNLM"/>
    </source>
</evidence>
<dbReference type="PRINTS" id="PR00081">
    <property type="entry name" value="GDHRDH"/>
</dbReference>
<dbReference type="InterPro" id="IPR050259">
    <property type="entry name" value="SDR"/>
</dbReference>
<dbReference type="PRINTS" id="PR00080">
    <property type="entry name" value="SDRFAMILY"/>
</dbReference>
<accession>A0A1H4HDX8</accession>
<dbReference type="PROSITE" id="PS00061">
    <property type="entry name" value="ADH_SHORT"/>
    <property type="match status" value="1"/>
</dbReference>
<evidence type="ECO:0000256" key="2">
    <source>
        <dbReference type="ARBA" id="ARBA00023002"/>
    </source>
</evidence>
<dbReference type="Pfam" id="PF13561">
    <property type="entry name" value="adh_short_C2"/>
    <property type="match status" value="1"/>
</dbReference>
<dbReference type="InterPro" id="IPR020904">
    <property type="entry name" value="Sc_DH/Rdtase_CS"/>
</dbReference>
<dbReference type="GO" id="GO:0008206">
    <property type="term" value="P:bile acid metabolic process"/>
    <property type="evidence" value="ECO:0007669"/>
    <property type="project" value="UniProtKB-ARBA"/>
</dbReference>
<dbReference type="Gene3D" id="3.40.50.720">
    <property type="entry name" value="NAD(P)-binding Rossmann-like Domain"/>
    <property type="match status" value="1"/>
</dbReference>
<dbReference type="AlphaFoldDB" id="A0A1H4HDX8"/>
<dbReference type="InterPro" id="IPR002347">
    <property type="entry name" value="SDR_fam"/>
</dbReference>
<dbReference type="GO" id="GO:0016491">
    <property type="term" value="F:oxidoreductase activity"/>
    <property type="evidence" value="ECO:0007669"/>
    <property type="project" value="UniProtKB-KW"/>
</dbReference>
<dbReference type="STRING" id="571932.SAMN05421743_12636"/>
<dbReference type="CDD" id="cd05233">
    <property type="entry name" value="SDR_c"/>
    <property type="match status" value="1"/>
</dbReference>
<dbReference type="FunFam" id="3.40.50.720:FF:000084">
    <property type="entry name" value="Short-chain dehydrogenase reductase"/>
    <property type="match status" value="1"/>
</dbReference>
<gene>
    <name evidence="3" type="ORF">SAMN05421743_12636</name>
</gene>
<dbReference type="EMBL" id="FNQR01000026">
    <property type="protein sequence ID" value="SEB19660.1"/>
    <property type="molecule type" value="Genomic_DNA"/>
</dbReference>
<organism evidence="3 4">
    <name type="scientific">Thalassobacillus cyri</name>
    <dbReference type="NCBI Taxonomy" id="571932"/>
    <lineage>
        <taxon>Bacteria</taxon>
        <taxon>Bacillati</taxon>
        <taxon>Bacillota</taxon>
        <taxon>Bacilli</taxon>
        <taxon>Bacillales</taxon>
        <taxon>Bacillaceae</taxon>
        <taxon>Thalassobacillus</taxon>
    </lineage>
</organism>
<name>A0A1H4HDX8_9BACI</name>
<keyword evidence="4" id="KW-1185">Reference proteome</keyword>
<evidence type="ECO:0000256" key="1">
    <source>
        <dbReference type="ARBA" id="ARBA00006484"/>
    </source>
</evidence>
<protein>
    <recommendedName>
        <fullName evidence="5">NAD(P)-dependent dehydrogenase, short-chain alcohol dehydrogenase family</fullName>
    </recommendedName>
</protein>
<evidence type="ECO:0000313" key="4">
    <source>
        <dbReference type="Proteomes" id="UP000198584"/>
    </source>
</evidence>
<dbReference type="Proteomes" id="UP000198584">
    <property type="component" value="Unassembled WGS sequence"/>
</dbReference>
<dbReference type="PANTHER" id="PTHR42879">
    <property type="entry name" value="3-OXOACYL-(ACYL-CARRIER-PROTEIN) REDUCTASE"/>
    <property type="match status" value="1"/>
</dbReference>
<dbReference type="SUPFAM" id="SSF51735">
    <property type="entry name" value="NAD(P)-binding Rossmann-fold domains"/>
    <property type="match status" value="1"/>
</dbReference>
<comment type="similarity">
    <text evidence="1">Belongs to the short-chain dehydrogenases/reductases (SDR) family.</text>
</comment>
<sequence length="246" mass="27684">MEKRKIAIVTGGANGIGEAIVTAFVEKGYTVILIDKDEKKGREVCKGWKENGYQAEFKWCDVGNYEAVQKLFKEIEMEYERIDILVNNAGISKFKDFWEMSEQDWNEVISTNLSSVFYLTKQAALLMKEQGGGIINIASTRASMAEPHTEAYSASKGGIVALTHSLAMTLSDHYIRVNSISPGWIATENYGDLREVDHFQHPSKRVGRPEDIARACVFLSQEENDFINGENIVIDGGMTRKMIYEH</sequence>
<dbReference type="InterPro" id="IPR036291">
    <property type="entry name" value="NAD(P)-bd_dom_sf"/>
</dbReference>
<dbReference type="PANTHER" id="PTHR42879:SF2">
    <property type="entry name" value="3-OXOACYL-[ACYL-CARRIER-PROTEIN] REDUCTASE FABG"/>
    <property type="match status" value="1"/>
</dbReference>
<evidence type="ECO:0000313" key="3">
    <source>
        <dbReference type="EMBL" id="SEB19660.1"/>
    </source>
</evidence>
<proteinExistence type="inferred from homology"/>